<proteinExistence type="predicted"/>
<feature type="signal peptide" evidence="2">
    <location>
        <begin position="1"/>
        <end position="21"/>
    </location>
</feature>
<dbReference type="Pfam" id="PF01476">
    <property type="entry name" value="LysM"/>
    <property type="match status" value="1"/>
</dbReference>
<dbReference type="InterPro" id="IPR018392">
    <property type="entry name" value="LysM"/>
</dbReference>
<dbReference type="Gene3D" id="3.10.350.10">
    <property type="entry name" value="LysM domain"/>
    <property type="match status" value="1"/>
</dbReference>
<dbReference type="SMART" id="SM00257">
    <property type="entry name" value="LysM"/>
    <property type="match status" value="1"/>
</dbReference>
<reference evidence="4 5" key="1">
    <citation type="submission" date="2017-05" db="EMBL/GenBank/DDBJ databases">
        <authorList>
            <person name="Varghese N."/>
            <person name="Submissions S."/>
        </authorList>
    </citation>
    <scope>NUCLEOTIDE SEQUENCE [LARGE SCALE GENOMIC DNA]</scope>
    <source>
        <strain evidence="4 5">DSM 15522</strain>
    </source>
</reference>
<organism evidence="4 5">
    <name type="scientific">Desulfurobacterium pacificum</name>
    <dbReference type="NCBI Taxonomy" id="240166"/>
    <lineage>
        <taxon>Bacteria</taxon>
        <taxon>Pseudomonadati</taxon>
        <taxon>Aquificota</taxon>
        <taxon>Aquificia</taxon>
        <taxon>Desulfurobacteriales</taxon>
        <taxon>Desulfurobacteriaceae</taxon>
        <taxon>Desulfurobacterium</taxon>
    </lineage>
</organism>
<dbReference type="EMBL" id="FXUB01000001">
    <property type="protein sequence ID" value="SMP01796.1"/>
    <property type="molecule type" value="Genomic_DNA"/>
</dbReference>
<dbReference type="InterPro" id="IPR052196">
    <property type="entry name" value="Bact_Kbp"/>
</dbReference>
<name>A0ABY1N6L2_9BACT</name>
<dbReference type="PANTHER" id="PTHR34700">
    <property type="entry name" value="POTASSIUM BINDING PROTEIN KBP"/>
    <property type="match status" value="1"/>
</dbReference>
<dbReference type="InterPro" id="IPR036779">
    <property type="entry name" value="LysM_dom_sf"/>
</dbReference>
<keyword evidence="2" id="KW-0732">Signal</keyword>
<dbReference type="CDD" id="cd00118">
    <property type="entry name" value="LysM"/>
    <property type="match status" value="1"/>
</dbReference>
<accession>A0ABY1N6L2</accession>
<feature type="chain" id="PRO_5045581671" evidence="2">
    <location>
        <begin position="22"/>
        <end position="239"/>
    </location>
</feature>
<dbReference type="Proteomes" id="UP001157911">
    <property type="component" value="Unassembled WGS sequence"/>
</dbReference>
<dbReference type="SUPFAM" id="SSF54106">
    <property type="entry name" value="LysM domain"/>
    <property type="match status" value="1"/>
</dbReference>
<gene>
    <name evidence="4" type="ORF">SAMN06265339_0011</name>
</gene>
<feature type="coiled-coil region" evidence="1">
    <location>
        <begin position="45"/>
        <end position="127"/>
    </location>
</feature>
<comment type="caution">
    <text evidence="4">The sequence shown here is derived from an EMBL/GenBank/DDBJ whole genome shotgun (WGS) entry which is preliminary data.</text>
</comment>
<dbReference type="PANTHER" id="PTHR34700:SF4">
    <property type="entry name" value="PHAGE-LIKE ELEMENT PBSX PROTEIN XKDP"/>
    <property type="match status" value="1"/>
</dbReference>
<keyword evidence="5" id="KW-1185">Reference proteome</keyword>
<protein>
    <submittedName>
        <fullName evidence="4">LysM domain-containing protein</fullName>
    </submittedName>
</protein>
<dbReference type="RefSeq" id="WP_283399525.1">
    <property type="nucleotide sequence ID" value="NZ_FXUB01000001.1"/>
</dbReference>
<feature type="domain" description="LysM" evidence="3">
    <location>
        <begin position="133"/>
        <end position="184"/>
    </location>
</feature>
<evidence type="ECO:0000313" key="5">
    <source>
        <dbReference type="Proteomes" id="UP001157911"/>
    </source>
</evidence>
<dbReference type="PROSITE" id="PS51782">
    <property type="entry name" value="LYSM"/>
    <property type="match status" value="1"/>
</dbReference>
<evidence type="ECO:0000256" key="1">
    <source>
        <dbReference type="SAM" id="Coils"/>
    </source>
</evidence>
<evidence type="ECO:0000313" key="4">
    <source>
        <dbReference type="EMBL" id="SMP01796.1"/>
    </source>
</evidence>
<evidence type="ECO:0000256" key="2">
    <source>
        <dbReference type="SAM" id="SignalP"/>
    </source>
</evidence>
<sequence length="239" mass="27395">MRKLIAAFSIVMLSGLGVAQAGCPNPTEEYVLYPPDFAFYPESLIKAYKEAKKEHQELLAKLEKCQQELSMLEEKKKELEERYGALSEEVKQLQQEIAEREALMQKLSELEAAVKAKVNECESMLEKWNALPKTYTVKKGDTLWGIASKDYIYGDPWQWPLIYKANLDKIKNPHLIFPNQILDIPRDITCEDIIAARREALKTPPPKGVKPKKIGHPVKAEEIPETATDYFLCKECQQR</sequence>
<keyword evidence="1" id="KW-0175">Coiled coil</keyword>
<evidence type="ECO:0000259" key="3">
    <source>
        <dbReference type="PROSITE" id="PS51782"/>
    </source>
</evidence>